<dbReference type="EMBL" id="RBTT01000465">
    <property type="protein sequence ID" value="RMU00995.1"/>
    <property type="molecule type" value="Genomic_DNA"/>
</dbReference>
<comment type="caution">
    <text evidence="1">The sequence shown here is derived from an EMBL/GenBank/DDBJ whole genome shotgun (WGS) entry which is preliminary data.</text>
</comment>
<evidence type="ECO:0008006" key="3">
    <source>
        <dbReference type="Google" id="ProtNLM"/>
    </source>
</evidence>
<dbReference type="Pfam" id="PF05717">
    <property type="entry name" value="TnpB_IS66"/>
    <property type="match status" value="1"/>
</dbReference>
<proteinExistence type="predicted"/>
<reference evidence="1 2" key="1">
    <citation type="submission" date="2018-08" db="EMBL/GenBank/DDBJ databases">
        <title>Recombination of ecologically and evolutionarily significant loci maintains genetic cohesion in the Pseudomonas syringae species complex.</title>
        <authorList>
            <person name="Dillon M."/>
            <person name="Thakur S."/>
            <person name="Almeida R.N.D."/>
            <person name="Weir B.S."/>
            <person name="Guttman D.S."/>
        </authorList>
    </citation>
    <scope>NUCLEOTIDE SEQUENCE [LARGE SCALE GENOMIC DNA]</scope>
    <source>
        <strain evidence="1 2">ICMP 9829</strain>
    </source>
</reference>
<name>A0A3M5QW60_9PSED</name>
<evidence type="ECO:0000313" key="2">
    <source>
        <dbReference type="Proteomes" id="UP000274212"/>
    </source>
</evidence>
<protein>
    <recommendedName>
        <fullName evidence="3">Transposase</fullName>
    </recommendedName>
</protein>
<organism evidence="1 2">
    <name type="scientific">Pseudomonas syringae pv. coriandricola</name>
    <dbReference type="NCBI Taxonomy" id="264453"/>
    <lineage>
        <taxon>Bacteria</taxon>
        <taxon>Pseudomonadati</taxon>
        <taxon>Pseudomonadota</taxon>
        <taxon>Gammaproteobacteria</taxon>
        <taxon>Pseudomonadales</taxon>
        <taxon>Pseudomonadaceae</taxon>
        <taxon>Pseudomonas</taxon>
    </lineage>
</organism>
<gene>
    <name evidence="1" type="ORF">ALP36_05243</name>
</gene>
<evidence type="ECO:0000313" key="1">
    <source>
        <dbReference type="EMBL" id="RMU00995.1"/>
    </source>
</evidence>
<dbReference type="AlphaFoldDB" id="A0A3M5QW60"/>
<dbReference type="Proteomes" id="UP000274212">
    <property type="component" value="Unassembled WGS sequence"/>
</dbReference>
<accession>A0A3M5QW60</accession>
<sequence length="55" mass="6236">MMRPDAKVEKVYLYPKPVDFRKSIDGLAVLVELDIKVAVFDCPDCPGTQLDARRL</sequence>
<dbReference type="RefSeq" id="WP_259640788.1">
    <property type="nucleotide sequence ID" value="NZ_RBRV01000106.1"/>
</dbReference>
<dbReference type="InterPro" id="IPR008878">
    <property type="entry name" value="Transposase_IS66_Orf2"/>
</dbReference>